<keyword evidence="5" id="KW-0997">Cell inner membrane</keyword>
<gene>
    <name evidence="12" type="ORF">IX84_16840</name>
</gene>
<protein>
    <recommendedName>
        <fullName evidence="11">TonB C-terminal domain-containing protein</fullName>
    </recommendedName>
</protein>
<dbReference type="Proteomes" id="UP000029736">
    <property type="component" value="Unassembled WGS sequence"/>
</dbReference>
<comment type="caution">
    <text evidence="12">The sequence shown here is derived from an EMBL/GenBank/DDBJ whole genome shotgun (WGS) entry which is preliminary data.</text>
</comment>
<dbReference type="PANTHER" id="PTHR33446">
    <property type="entry name" value="PROTEIN TONB-RELATED"/>
    <property type="match status" value="1"/>
</dbReference>
<dbReference type="NCBIfam" id="TIGR01352">
    <property type="entry name" value="tonB_Cterm"/>
    <property type="match status" value="1"/>
</dbReference>
<keyword evidence="8" id="KW-1133">Transmembrane helix</keyword>
<evidence type="ECO:0000256" key="2">
    <source>
        <dbReference type="ARBA" id="ARBA00006555"/>
    </source>
</evidence>
<reference evidence="12 13" key="1">
    <citation type="journal article" date="2014" name="Int. J. Syst. Evol. Microbiol.">
        <title>Phaeodactylibacter xiamenensis gen. nov., sp. nov., a member of the family Saprospiraceae isolated from the marine alga Phaeodactylum tricornutum.</title>
        <authorList>
            <person name="Chen Z.Jr."/>
            <person name="Lei X."/>
            <person name="Lai Q."/>
            <person name="Li Y."/>
            <person name="Zhang B."/>
            <person name="Zhang J."/>
            <person name="Zhang H."/>
            <person name="Yang L."/>
            <person name="Zheng W."/>
            <person name="Tian Y."/>
            <person name="Yu Z."/>
            <person name="Xu H.Jr."/>
            <person name="Zheng T."/>
        </authorList>
    </citation>
    <scope>NUCLEOTIDE SEQUENCE [LARGE SCALE GENOMIC DNA]</scope>
    <source>
        <strain evidence="12 13">KD52</strain>
    </source>
</reference>
<evidence type="ECO:0000256" key="10">
    <source>
        <dbReference type="SAM" id="MobiDB-lite"/>
    </source>
</evidence>
<evidence type="ECO:0000256" key="9">
    <source>
        <dbReference type="ARBA" id="ARBA00023136"/>
    </source>
</evidence>
<accession>A0A098S4S2</accession>
<evidence type="ECO:0000256" key="8">
    <source>
        <dbReference type="ARBA" id="ARBA00022989"/>
    </source>
</evidence>
<feature type="region of interest" description="Disordered" evidence="10">
    <location>
        <begin position="128"/>
        <end position="149"/>
    </location>
</feature>
<dbReference type="AlphaFoldDB" id="A0A098S4S2"/>
<dbReference type="InterPro" id="IPR051045">
    <property type="entry name" value="TonB-dependent_transducer"/>
</dbReference>
<comment type="similarity">
    <text evidence="2">Belongs to the TonB family.</text>
</comment>
<feature type="domain" description="TonB C-terminal" evidence="11">
    <location>
        <begin position="18"/>
        <end position="115"/>
    </location>
</feature>
<keyword evidence="7" id="KW-0653">Protein transport</keyword>
<dbReference type="RefSeq" id="WP_052516062.1">
    <property type="nucleotide sequence ID" value="NZ_JBKAGJ010000030.1"/>
</dbReference>
<evidence type="ECO:0000313" key="12">
    <source>
        <dbReference type="EMBL" id="KGE87299.1"/>
    </source>
</evidence>
<evidence type="ECO:0000256" key="7">
    <source>
        <dbReference type="ARBA" id="ARBA00022927"/>
    </source>
</evidence>
<dbReference type="Gene3D" id="3.30.1150.10">
    <property type="match status" value="1"/>
</dbReference>
<comment type="subcellular location">
    <subcellularLocation>
        <location evidence="1">Cell inner membrane</location>
        <topology evidence="1">Single-pass membrane protein</topology>
        <orientation evidence="1">Periplasmic side</orientation>
    </subcellularLocation>
</comment>
<keyword evidence="9" id="KW-0472">Membrane</keyword>
<dbReference type="PROSITE" id="PS52015">
    <property type="entry name" value="TONB_CTD"/>
    <property type="match status" value="1"/>
</dbReference>
<evidence type="ECO:0000256" key="4">
    <source>
        <dbReference type="ARBA" id="ARBA00022475"/>
    </source>
</evidence>
<keyword evidence="4" id="KW-1003">Cell membrane</keyword>
<keyword evidence="3" id="KW-0813">Transport</keyword>
<dbReference type="InterPro" id="IPR037682">
    <property type="entry name" value="TonB_C"/>
</dbReference>
<evidence type="ECO:0000256" key="3">
    <source>
        <dbReference type="ARBA" id="ARBA00022448"/>
    </source>
</evidence>
<dbReference type="EMBL" id="JPOS01000038">
    <property type="protein sequence ID" value="KGE87299.1"/>
    <property type="molecule type" value="Genomic_DNA"/>
</dbReference>
<dbReference type="GO" id="GO:0055085">
    <property type="term" value="P:transmembrane transport"/>
    <property type="evidence" value="ECO:0007669"/>
    <property type="project" value="InterPro"/>
</dbReference>
<dbReference type="GO" id="GO:0098797">
    <property type="term" value="C:plasma membrane protein complex"/>
    <property type="evidence" value="ECO:0007669"/>
    <property type="project" value="TreeGrafter"/>
</dbReference>
<evidence type="ECO:0000256" key="1">
    <source>
        <dbReference type="ARBA" id="ARBA00004383"/>
    </source>
</evidence>
<evidence type="ECO:0000313" key="13">
    <source>
        <dbReference type="Proteomes" id="UP000029736"/>
    </source>
</evidence>
<organism evidence="12 13">
    <name type="scientific">Phaeodactylibacter xiamenensis</name>
    <dbReference type="NCBI Taxonomy" id="1524460"/>
    <lineage>
        <taxon>Bacteria</taxon>
        <taxon>Pseudomonadati</taxon>
        <taxon>Bacteroidota</taxon>
        <taxon>Saprospiria</taxon>
        <taxon>Saprospirales</taxon>
        <taxon>Haliscomenobacteraceae</taxon>
        <taxon>Phaeodactylibacter</taxon>
    </lineage>
</organism>
<dbReference type="Pfam" id="PF03544">
    <property type="entry name" value="TonB_C"/>
    <property type="match status" value="1"/>
</dbReference>
<evidence type="ECO:0000256" key="6">
    <source>
        <dbReference type="ARBA" id="ARBA00022692"/>
    </source>
</evidence>
<dbReference type="STRING" id="1524460.IX84_16840"/>
<keyword evidence="6" id="KW-0812">Transmembrane</keyword>
<dbReference type="OrthoDB" id="1039448at2"/>
<proteinExistence type="inferred from homology"/>
<evidence type="ECO:0000259" key="11">
    <source>
        <dbReference type="PROSITE" id="PS52015"/>
    </source>
</evidence>
<keyword evidence="13" id="KW-1185">Reference proteome</keyword>
<sequence length="149" mass="16610">MQREKKDKHFIKKPVYPGGPKALRQFIAQNLQYPKEALKAKVEGTVVLKYSINHEGQVTEAQVVSGIGQGCDEEAVRVTKLLKFEVPKLPGKKTKVVFHNSIKVHFRLPKPEAQPTAVQYQYTTSVKKEEPAKPAAPSGGGSYSYTIEF</sequence>
<name>A0A098S4S2_9BACT</name>
<dbReference type="GO" id="GO:0015031">
    <property type="term" value="P:protein transport"/>
    <property type="evidence" value="ECO:0007669"/>
    <property type="project" value="UniProtKB-KW"/>
</dbReference>
<dbReference type="SUPFAM" id="SSF74653">
    <property type="entry name" value="TolA/TonB C-terminal domain"/>
    <property type="match status" value="1"/>
</dbReference>
<dbReference type="GO" id="GO:0031992">
    <property type="term" value="F:energy transducer activity"/>
    <property type="evidence" value="ECO:0007669"/>
    <property type="project" value="TreeGrafter"/>
</dbReference>
<evidence type="ECO:0000256" key="5">
    <source>
        <dbReference type="ARBA" id="ARBA00022519"/>
    </source>
</evidence>
<dbReference type="InterPro" id="IPR006260">
    <property type="entry name" value="TonB/TolA_C"/>
</dbReference>
<dbReference type="PANTHER" id="PTHR33446:SF2">
    <property type="entry name" value="PROTEIN TONB"/>
    <property type="match status" value="1"/>
</dbReference>